<name>A0ABX8H6Z7_9BACL</name>
<dbReference type="RefSeq" id="WP_051500223.1">
    <property type="nucleotide sequence ID" value="NZ_CP076607.1"/>
</dbReference>
<evidence type="ECO:0000313" key="1">
    <source>
        <dbReference type="EMBL" id="QWU13834.1"/>
    </source>
</evidence>
<gene>
    <name evidence="1" type="ORF">KP014_17930</name>
</gene>
<sequence>MGTNDHFASVDQLTYLKENVAGPYDIHIFDTSFGAQEHCQEGNHSYAHQIIFDWTEEQLLKYKDA</sequence>
<reference evidence="1 2" key="1">
    <citation type="submission" date="2021-06" db="EMBL/GenBank/DDBJ databases">
        <title>Whole genome sequence of Paenibacillus sophorae DSM23020 for comparative genomics.</title>
        <authorList>
            <person name="Kim M.-J."/>
            <person name="Lee G."/>
            <person name="Shin J.-H."/>
        </authorList>
    </citation>
    <scope>NUCLEOTIDE SEQUENCE [LARGE SCALE GENOMIC DNA]</scope>
    <source>
        <strain evidence="1 2">DSM 23020</strain>
    </source>
</reference>
<evidence type="ECO:0000313" key="2">
    <source>
        <dbReference type="Proteomes" id="UP000683429"/>
    </source>
</evidence>
<keyword evidence="2" id="KW-1185">Reference proteome</keyword>
<protein>
    <submittedName>
        <fullName evidence="1">Uncharacterized protein</fullName>
    </submittedName>
</protein>
<dbReference type="InterPro" id="IPR029058">
    <property type="entry name" value="AB_hydrolase_fold"/>
</dbReference>
<organism evidence="1 2">
    <name type="scientific">Paenibacillus sophorae</name>
    <dbReference type="NCBI Taxonomy" id="1333845"/>
    <lineage>
        <taxon>Bacteria</taxon>
        <taxon>Bacillati</taxon>
        <taxon>Bacillota</taxon>
        <taxon>Bacilli</taxon>
        <taxon>Bacillales</taxon>
        <taxon>Paenibacillaceae</taxon>
        <taxon>Paenibacillus</taxon>
    </lineage>
</organism>
<proteinExistence type="predicted"/>
<dbReference type="Proteomes" id="UP000683429">
    <property type="component" value="Chromosome"/>
</dbReference>
<dbReference type="EMBL" id="CP076607">
    <property type="protein sequence ID" value="QWU13834.1"/>
    <property type="molecule type" value="Genomic_DNA"/>
</dbReference>
<dbReference type="Gene3D" id="3.40.50.1820">
    <property type="entry name" value="alpha/beta hydrolase"/>
    <property type="match status" value="1"/>
</dbReference>
<accession>A0ABX8H6Z7</accession>